<dbReference type="AlphaFoldDB" id="A0A6P1DEI8"/>
<evidence type="ECO:0000313" key="5">
    <source>
        <dbReference type="Proteomes" id="UP000470876"/>
    </source>
</evidence>
<protein>
    <recommendedName>
        <fullName evidence="1">DUF6879 domain-containing protein</fullName>
    </recommendedName>
</protein>
<dbReference type="RefSeq" id="WP_163826119.1">
    <property type="nucleotide sequence ID" value="NZ_JAAGUX010000034.1"/>
</dbReference>
<keyword evidence="5" id="KW-1185">Reference proteome</keyword>
<dbReference type="EMBL" id="JAAGUX010000034">
    <property type="protein sequence ID" value="NEW57659.1"/>
    <property type="molecule type" value="Genomic_DNA"/>
</dbReference>
<proteinExistence type="predicted"/>
<evidence type="ECO:0000313" key="3">
    <source>
        <dbReference type="EMBL" id="NEW57659.1"/>
    </source>
</evidence>
<accession>A0A6P1DEI8</accession>
<dbReference type="Pfam" id="PF21806">
    <property type="entry name" value="DUF6879"/>
    <property type="match status" value="1"/>
</dbReference>
<reference evidence="4 5" key="1">
    <citation type="submission" date="2020-01" db="EMBL/GenBank/DDBJ databases">
        <title>Genetics and antimicrobial susceptibilities of Nocardia species isolated from the soil; a comparison with species isolated from humans.</title>
        <authorList>
            <person name="Carrasco G."/>
            <person name="Monzon S."/>
            <person name="Sansegundo M."/>
            <person name="Garcia E."/>
            <person name="Garrido N."/>
            <person name="Medina M.J."/>
            <person name="Villalon P."/>
            <person name="Ramirez-Arocha A.C."/>
            <person name="Jimenez P."/>
            <person name="Cuesta I."/>
            <person name="Valdezate S."/>
        </authorList>
    </citation>
    <scope>NUCLEOTIDE SEQUENCE [LARGE SCALE GENOMIC DNA]</scope>
    <source>
        <strain evidence="2 4">CNM20110639</strain>
        <strain evidence="3 5">CNM20110649</strain>
    </source>
</reference>
<gene>
    <name evidence="2" type="ORF">GV789_21670</name>
    <name evidence="3" type="ORF">GV794_18645</name>
</gene>
<organism evidence="2 4">
    <name type="scientific">Nocardia cyriacigeorgica</name>
    <dbReference type="NCBI Taxonomy" id="135487"/>
    <lineage>
        <taxon>Bacteria</taxon>
        <taxon>Bacillati</taxon>
        <taxon>Actinomycetota</taxon>
        <taxon>Actinomycetes</taxon>
        <taxon>Mycobacteriales</taxon>
        <taxon>Nocardiaceae</taxon>
        <taxon>Nocardia</taxon>
    </lineage>
</organism>
<comment type="caution">
    <text evidence="2">The sequence shown here is derived from an EMBL/GenBank/DDBJ whole genome shotgun (WGS) entry which is preliminary data.</text>
</comment>
<dbReference type="EMBL" id="JAAGUZ010000068">
    <property type="protein sequence ID" value="NEW47033.1"/>
    <property type="molecule type" value="Genomic_DNA"/>
</dbReference>
<feature type="domain" description="DUF6879" evidence="1">
    <location>
        <begin position="9"/>
        <end position="171"/>
    </location>
</feature>
<dbReference type="Proteomes" id="UP000468928">
    <property type="component" value="Unassembled WGS sequence"/>
</dbReference>
<dbReference type="Proteomes" id="UP000470876">
    <property type="component" value="Unassembled WGS sequence"/>
</dbReference>
<sequence>MRLLNGNPWPELFGQCRREAFHLEVRDSYAVANESEPLRRFLDGEPDDHEWFEPWARLVRGTTARGVKVTRVRVVTVPHADYQKWLLALTELNVEAGEDIRYLPRHMVDAGEVPLDDFWLLDDDRVVYNLVNERGSAAGAAAMTVDPAVVGHCREVRERLWPLATPYADYISAVSPGR</sequence>
<evidence type="ECO:0000313" key="2">
    <source>
        <dbReference type="EMBL" id="NEW47033.1"/>
    </source>
</evidence>
<evidence type="ECO:0000259" key="1">
    <source>
        <dbReference type="Pfam" id="PF21806"/>
    </source>
</evidence>
<evidence type="ECO:0000313" key="4">
    <source>
        <dbReference type="Proteomes" id="UP000468928"/>
    </source>
</evidence>
<dbReference type="InterPro" id="IPR049244">
    <property type="entry name" value="DUF6879"/>
</dbReference>
<name>A0A6P1DEI8_9NOCA</name>